<evidence type="ECO:0000256" key="1">
    <source>
        <dbReference type="SAM" id="SignalP"/>
    </source>
</evidence>
<dbReference type="RefSeq" id="WP_129831996.1">
    <property type="nucleotide sequence ID" value="NZ_CP035704.1"/>
</dbReference>
<evidence type="ECO:0000313" key="4">
    <source>
        <dbReference type="Proteomes" id="UP000291562"/>
    </source>
</evidence>
<gene>
    <name evidence="3" type="ORF">ELE36_04740</name>
</gene>
<dbReference type="SUPFAM" id="SSF53474">
    <property type="entry name" value="alpha/beta-Hydrolases"/>
    <property type="match status" value="1"/>
</dbReference>
<dbReference type="PANTHER" id="PTHR43194">
    <property type="entry name" value="HYDROLASE ALPHA/BETA FOLD FAMILY"/>
    <property type="match status" value="1"/>
</dbReference>
<reference evidence="3 4" key="1">
    <citation type="submission" date="2019-01" db="EMBL/GenBank/DDBJ databases">
        <title>Pseudolysobacter antarctica gen. nov., sp. nov., isolated from Fildes Peninsula, Antarctica.</title>
        <authorList>
            <person name="Wei Z."/>
            <person name="Peng F."/>
        </authorList>
    </citation>
    <scope>NUCLEOTIDE SEQUENCE [LARGE SCALE GENOMIC DNA]</scope>
    <source>
        <strain evidence="3 4">AQ6-296</strain>
    </source>
</reference>
<dbReference type="EMBL" id="CP035704">
    <property type="protein sequence ID" value="QBB69736.1"/>
    <property type="molecule type" value="Genomic_DNA"/>
</dbReference>
<dbReference type="PANTHER" id="PTHR43194:SF2">
    <property type="entry name" value="PEROXISOMAL MEMBRANE PROTEIN LPX1"/>
    <property type="match status" value="1"/>
</dbReference>
<accession>A0A411HGS4</accession>
<dbReference type="Gene3D" id="3.40.50.1820">
    <property type="entry name" value="alpha/beta hydrolase"/>
    <property type="match status" value="1"/>
</dbReference>
<dbReference type="Pfam" id="PF12697">
    <property type="entry name" value="Abhydrolase_6"/>
    <property type="match status" value="1"/>
</dbReference>
<dbReference type="InterPro" id="IPR000073">
    <property type="entry name" value="AB_hydrolase_1"/>
</dbReference>
<sequence length="337" mass="36079">MPAIHTQKRNPFGSFCALLAVCVTAHAAGAEQPGVALDIYATASKMIDIGTGHRLNLRCSGQGTTTVMLESGATADSMAWFKVQPKLATFTRACSYDRAGLGFSDGGVMPRDVDAAATDLHALLDAAHIKRPIILVGHSLGTNIARRFADRYPTELSGLALLDPPEQNVAEFSADYAKDEAESLPARLAFVSACEKAAEKGELKHPPEALKSCLRDSDPAFSKKLNAAIHANHLRPVFWQTLASIFATNPALLDKPVAADEHHGALPLMVLSADETYADAPAPMRKALEAAREKTHHDIVATSTRGERVRITHSSHEIPNDQPDAVVEAVKKMIKAG</sequence>
<evidence type="ECO:0000313" key="3">
    <source>
        <dbReference type="EMBL" id="QBB69736.1"/>
    </source>
</evidence>
<keyword evidence="1" id="KW-0732">Signal</keyword>
<protein>
    <submittedName>
        <fullName evidence="3">Alpha/beta hydrolase</fullName>
    </submittedName>
</protein>
<dbReference type="GO" id="GO:0016787">
    <property type="term" value="F:hydrolase activity"/>
    <property type="evidence" value="ECO:0007669"/>
    <property type="project" value="UniProtKB-KW"/>
</dbReference>
<keyword evidence="3" id="KW-0378">Hydrolase</keyword>
<feature type="signal peptide" evidence="1">
    <location>
        <begin position="1"/>
        <end position="27"/>
    </location>
</feature>
<dbReference type="InterPro" id="IPR050228">
    <property type="entry name" value="Carboxylesterase_BioH"/>
</dbReference>
<dbReference type="Proteomes" id="UP000291562">
    <property type="component" value="Chromosome"/>
</dbReference>
<keyword evidence="4" id="KW-1185">Reference proteome</keyword>
<dbReference type="AlphaFoldDB" id="A0A411HGS4"/>
<dbReference type="KEGG" id="xbc:ELE36_04740"/>
<organism evidence="3 4">
    <name type="scientific">Pseudolysobacter antarcticus</name>
    <dbReference type="NCBI Taxonomy" id="2511995"/>
    <lineage>
        <taxon>Bacteria</taxon>
        <taxon>Pseudomonadati</taxon>
        <taxon>Pseudomonadota</taxon>
        <taxon>Gammaproteobacteria</taxon>
        <taxon>Lysobacterales</taxon>
        <taxon>Rhodanobacteraceae</taxon>
        <taxon>Pseudolysobacter</taxon>
    </lineage>
</organism>
<name>A0A411HGS4_9GAMM</name>
<dbReference type="OrthoDB" id="2086224at2"/>
<feature type="domain" description="AB hydrolase-1" evidence="2">
    <location>
        <begin position="71"/>
        <end position="329"/>
    </location>
</feature>
<proteinExistence type="predicted"/>
<dbReference type="InterPro" id="IPR029058">
    <property type="entry name" value="AB_hydrolase_fold"/>
</dbReference>
<evidence type="ECO:0000259" key="2">
    <source>
        <dbReference type="Pfam" id="PF12697"/>
    </source>
</evidence>
<feature type="chain" id="PRO_5019361936" evidence="1">
    <location>
        <begin position="28"/>
        <end position="337"/>
    </location>
</feature>